<dbReference type="EMBL" id="QNSA01000001">
    <property type="protein sequence ID" value="RBP76875.1"/>
    <property type="molecule type" value="Genomic_DNA"/>
</dbReference>
<organism evidence="2 3">
    <name type="scientific">Marinobacter nauticus</name>
    <name type="common">Marinobacter hydrocarbonoclasticus</name>
    <name type="synonym">Marinobacter aquaeolei</name>
    <dbReference type="NCBI Taxonomy" id="2743"/>
    <lineage>
        <taxon>Bacteria</taxon>
        <taxon>Pseudomonadati</taxon>
        <taxon>Pseudomonadota</taxon>
        <taxon>Gammaproteobacteria</taxon>
        <taxon>Pseudomonadales</taxon>
        <taxon>Marinobacteraceae</taxon>
        <taxon>Marinobacter</taxon>
    </lineage>
</organism>
<proteinExistence type="predicted"/>
<protein>
    <submittedName>
        <fullName evidence="2">Uncharacterized protein DUF4279</fullName>
    </submittedName>
</protein>
<reference evidence="2 3" key="1">
    <citation type="submission" date="2018-07" db="EMBL/GenBank/DDBJ databases">
        <title>Freshwater and sediment microbial communities from various areas in North America, analyzing microbe dynamics in response to fracking.</title>
        <authorList>
            <person name="Lamendella R."/>
        </authorList>
    </citation>
    <scope>NUCLEOTIDE SEQUENCE [LARGE SCALE GENOMIC DNA]</scope>
    <source>
        <strain evidence="2 3">114E</strain>
        <strain evidence="1 4">114E_o</strain>
    </source>
</reference>
<dbReference type="Pfam" id="PF14106">
    <property type="entry name" value="DUF4279"/>
    <property type="match status" value="1"/>
</dbReference>
<gene>
    <name evidence="2" type="ORF">DET51_10158</name>
    <name evidence="1" type="ORF">DET64_10158</name>
</gene>
<name>A0A368V9C5_MARNT</name>
<dbReference type="RefSeq" id="WP_113878831.1">
    <property type="nucleotide sequence ID" value="NZ_QNSA01000001.1"/>
</dbReference>
<dbReference type="AlphaFoldDB" id="A0A368V9C5"/>
<dbReference type="InterPro" id="IPR025459">
    <property type="entry name" value="DUF4279"/>
</dbReference>
<evidence type="ECO:0000313" key="3">
    <source>
        <dbReference type="Proteomes" id="UP000252795"/>
    </source>
</evidence>
<evidence type="ECO:0000313" key="1">
    <source>
        <dbReference type="EMBL" id="RBP76875.1"/>
    </source>
</evidence>
<evidence type="ECO:0000313" key="4">
    <source>
        <dbReference type="Proteomes" id="UP000253065"/>
    </source>
</evidence>
<evidence type="ECO:0000313" key="2">
    <source>
        <dbReference type="EMBL" id="RCW37722.1"/>
    </source>
</evidence>
<sequence length="135" mass="15175">MIEDLRVYFGVYGFECDHTTITNQLGVPPTSAWNKGETYRVGFSSAVRTHSRWSLGTGLSASASVEDNLMRLVELLAPIIDRVNDVKQQFEASLVVVQHFKTANNDFSLSATCLERVSSLGLDLWFDQYYESRTS</sequence>
<keyword evidence="4" id="KW-1185">Reference proteome</keyword>
<comment type="caution">
    <text evidence="2">The sequence shown here is derived from an EMBL/GenBank/DDBJ whole genome shotgun (WGS) entry which is preliminary data.</text>
</comment>
<dbReference type="EMBL" id="QPJB01000001">
    <property type="protein sequence ID" value="RCW37722.1"/>
    <property type="molecule type" value="Genomic_DNA"/>
</dbReference>
<accession>A0A368V9C5</accession>
<dbReference type="Proteomes" id="UP000252795">
    <property type="component" value="Unassembled WGS sequence"/>
</dbReference>
<dbReference type="Proteomes" id="UP000253065">
    <property type="component" value="Unassembled WGS sequence"/>
</dbReference>